<feature type="region of interest" description="Disordered" evidence="1">
    <location>
        <begin position="146"/>
        <end position="174"/>
    </location>
</feature>
<dbReference type="OrthoDB" id="1893551at2759"/>
<protein>
    <submittedName>
        <fullName evidence="2">Uncharacterized protein</fullName>
    </submittedName>
</protein>
<proteinExistence type="predicted"/>
<evidence type="ECO:0000313" key="3">
    <source>
        <dbReference type="Proteomes" id="UP000703269"/>
    </source>
</evidence>
<evidence type="ECO:0000313" key="2">
    <source>
        <dbReference type="EMBL" id="GJE98467.1"/>
    </source>
</evidence>
<feature type="region of interest" description="Disordered" evidence="1">
    <location>
        <begin position="233"/>
        <end position="266"/>
    </location>
</feature>
<feature type="region of interest" description="Disordered" evidence="1">
    <location>
        <begin position="197"/>
        <end position="217"/>
    </location>
</feature>
<dbReference type="AlphaFoldDB" id="A0A9P3GN43"/>
<keyword evidence="3" id="KW-1185">Reference proteome</keyword>
<name>A0A9P3GN43_9APHY</name>
<gene>
    <name evidence="2" type="ORF">PsYK624_146990</name>
</gene>
<sequence length="266" mass="28017">MRAYGGQALRRAAAYAPDPCGRAQTTRQAVHLRRPASLTVREFLGAAAAPNTPRARRRLKISALSYHDSVLHAHAHLWSLQHVVHVHANSTGAFAALRVDARADAVCVMGRTLRKEIEGIVLRFGSPADRRGCTSERAAGSEDVVRVDGDEHGNGNGNGNGNGERVRDAEDTEDDPAVLRDQAALLDTHAQAVKDNKACVKGEPPLPSPLSSTSDGAHGADVLMHVLGGTAPSSAHASLCSTPTTSSRCGTGTSAARPRSRPRSRA</sequence>
<comment type="caution">
    <text evidence="2">The sequence shown here is derived from an EMBL/GenBank/DDBJ whole genome shotgun (WGS) entry which is preliminary data.</text>
</comment>
<reference evidence="2 3" key="1">
    <citation type="submission" date="2021-08" db="EMBL/GenBank/DDBJ databases">
        <title>Draft Genome Sequence of Phanerochaete sordida strain YK-624.</title>
        <authorList>
            <person name="Mori T."/>
            <person name="Dohra H."/>
            <person name="Suzuki T."/>
            <person name="Kawagishi H."/>
            <person name="Hirai H."/>
        </authorList>
    </citation>
    <scope>NUCLEOTIDE SEQUENCE [LARGE SCALE GENOMIC DNA]</scope>
    <source>
        <strain evidence="2 3">YK-624</strain>
    </source>
</reference>
<organism evidence="2 3">
    <name type="scientific">Phanerochaete sordida</name>
    <dbReference type="NCBI Taxonomy" id="48140"/>
    <lineage>
        <taxon>Eukaryota</taxon>
        <taxon>Fungi</taxon>
        <taxon>Dikarya</taxon>
        <taxon>Basidiomycota</taxon>
        <taxon>Agaricomycotina</taxon>
        <taxon>Agaricomycetes</taxon>
        <taxon>Polyporales</taxon>
        <taxon>Phanerochaetaceae</taxon>
        <taxon>Phanerochaete</taxon>
    </lineage>
</organism>
<feature type="compositionally biased region" description="Polar residues" evidence="1">
    <location>
        <begin position="233"/>
        <end position="253"/>
    </location>
</feature>
<accession>A0A9P3GN43</accession>
<evidence type="ECO:0000256" key="1">
    <source>
        <dbReference type="SAM" id="MobiDB-lite"/>
    </source>
</evidence>
<dbReference type="EMBL" id="BPQB01000088">
    <property type="protein sequence ID" value="GJE98467.1"/>
    <property type="molecule type" value="Genomic_DNA"/>
</dbReference>
<dbReference type="Proteomes" id="UP000703269">
    <property type="component" value="Unassembled WGS sequence"/>
</dbReference>